<dbReference type="Proteomes" id="UP000095282">
    <property type="component" value="Unplaced"/>
</dbReference>
<evidence type="ECO:0000313" key="2">
    <source>
        <dbReference type="WBParaSite" id="Csp11.Scaffold629.g15490.t1"/>
    </source>
</evidence>
<proteinExistence type="predicted"/>
<reference evidence="2" key="1">
    <citation type="submission" date="2016-11" db="UniProtKB">
        <authorList>
            <consortium name="WormBaseParasite"/>
        </authorList>
    </citation>
    <scope>IDENTIFICATION</scope>
</reference>
<sequence>MDVSMVNYPKLSTFPSALLVNYDDIDHSMISGPSPTWSFLFGFSHSFVLRLQFNRNSMFLSYVEPPCYYEIRFGVAVLGSLS</sequence>
<keyword evidence="1" id="KW-1185">Reference proteome</keyword>
<organism evidence="1 2">
    <name type="scientific">Caenorhabditis tropicalis</name>
    <dbReference type="NCBI Taxonomy" id="1561998"/>
    <lineage>
        <taxon>Eukaryota</taxon>
        <taxon>Metazoa</taxon>
        <taxon>Ecdysozoa</taxon>
        <taxon>Nematoda</taxon>
        <taxon>Chromadorea</taxon>
        <taxon>Rhabditida</taxon>
        <taxon>Rhabditina</taxon>
        <taxon>Rhabditomorpha</taxon>
        <taxon>Rhabditoidea</taxon>
        <taxon>Rhabditidae</taxon>
        <taxon>Peloderinae</taxon>
        <taxon>Caenorhabditis</taxon>
    </lineage>
</organism>
<dbReference type="WBParaSite" id="Csp11.Scaffold629.g15490.t1">
    <property type="protein sequence ID" value="Csp11.Scaffold629.g15490.t1"/>
    <property type="gene ID" value="Csp11.Scaffold629.g15490"/>
</dbReference>
<protein>
    <submittedName>
        <fullName evidence="2">Ovule protein</fullName>
    </submittedName>
</protein>
<evidence type="ECO:0000313" key="1">
    <source>
        <dbReference type="Proteomes" id="UP000095282"/>
    </source>
</evidence>
<dbReference type="AlphaFoldDB" id="A0A1I7U6Z2"/>
<accession>A0A1I7U6Z2</accession>
<name>A0A1I7U6Z2_9PELO</name>